<dbReference type="HOGENOM" id="CLU_649962_0_0_10"/>
<dbReference type="PANTHER" id="PTHR30383:SF5">
    <property type="entry name" value="SGNH HYDROLASE-TYPE ESTERASE DOMAIN-CONTAINING PROTEIN"/>
    <property type="match status" value="1"/>
</dbReference>
<evidence type="ECO:0000259" key="2">
    <source>
        <dbReference type="Pfam" id="PF03629"/>
    </source>
</evidence>
<dbReference type="AlphaFoldDB" id="F3PSV3"/>
<dbReference type="Gene3D" id="3.40.50.1110">
    <property type="entry name" value="SGNH hydrolase"/>
    <property type="match status" value="2"/>
</dbReference>
<dbReference type="GeneID" id="86051397"/>
<dbReference type="STRING" id="763034.HMPREF9446_01815"/>
<dbReference type="eggNOG" id="COG1409">
    <property type="taxonomic scope" value="Bacteria"/>
</dbReference>
<dbReference type="GO" id="GO:0004622">
    <property type="term" value="F:phosphatidylcholine lysophospholipase activity"/>
    <property type="evidence" value="ECO:0007669"/>
    <property type="project" value="TreeGrafter"/>
</dbReference>
<evidence type="ECO:0000313" key="5">
    <source>
        <dbReference type="Proteomes" id="UP000003416"/>
    </source>
</evidence>
<feature type="domain" description="Sialate O-acetylesterase" evidence="2">
    <location>
        <begin position="23"/>
        <end position="113"/>
    </location>
</feature>
<proteinExistence type="predicted"/>
<name>F3PSV3_9BACE</name>
<dbReference type="InterPro" id="IPR005181">
    <property type="entry name" value="SASA"/>
</dbReference>
<evidence type="ECO:0000256" key="1">
    <source>
        <dbReference type="ARBA" id="ARBA00022801"/>
    </source>
</evidence>
<dbReference type="CDD" id="cd01834">
    <property type="entry name" value="SGNH_hydrolase_like_2"/>
    <property type="match status" value="1"/>
</dbReference>
<evidence type="ECO:0000313" key="4">
    <source>
        <dbReference type="EMBL" id="EGF57213.1"/>
    </source>
</evidence>
<dbReference type="InterPro" id="IPR013830">
    <property type="entry name" value="SGNH_hydro"/>
</dbReference>
<dbReference type="SUPFAM" id="SSF52266">
    <property type="entry name" value="SGNH hydrolase"/>
    <property type="match status" value="2"/>
</dbReference>
<gene>
    <name evidence="4" type="ORF">HMPREF9446_01815</name>
</gene>
<reference evidence="4 5" key="1">
    <citation type="submission" date="2011-02" db="EMBL/GenBank/DDBJ databases">
        <authorList>
            <person name="Weinstock G."/>
            <person name="Sodergren E."/>
            <person name="Clifton S."/>
            <person name="Fulton L."/>
            <person name="Fulton B."/>
            <person name="Courtney L."/>
            <person name="Fronick C."/>
            <person name="Harrison M."/>
            <person name="Strong C."/>
            <person name="Farmer C."/>
            <person name="Delahaunty K."/>
            <person name="Markovic C."/>
            <person name="Hall O."/>
            <person name="Minx P."/>
            <person name="Tomlinson C."/>
            <person name="Mitreva M."/>
            <person name="Hou S."/>
            <person name="Chen J."/>
            <person name="Wollam A."/>
            <person name="Pepin K.H."/>
            <person name="Johnson M."/>
            <person name="Bhonagiri V."/>
            <person name="Zhang X."/>
            <person name="Suruliraj S."/>
            <person name="Warren W."/>
            <person name="Chinwalla A."/>
            <person name="Mardis E.R."/>
            <person name="Wilson R.K."/>
        </authorList>
    </citation>
    <scope>NUCLEOTIDE SEQUENCE [LARGE SCALE GENOMIC DNA]</scope>
    <source>
        <strain evidence="4 5">YIT 12057</strain>
    </source>
</reference>
<keyword evidence="1" id="KW-0378">Hydrolase</keyword>
<dbReference type="EMBL" id="AFBN01000033">
    <property type="protein sequence ID" value="EGF57213.1"/>
    <property type="molecule type" value="Genomic_DNA"/>
</dbReference>
<dbReference type="PANTHER" id="PTHR30383">
    <property type="entry name" value="THIOESTERASE 1/PROTEASE 1/LYSOPHOSPHOLIPASE L1"/>
    <property type="match status" value="1"/>
</dbReference>
<protein>
    <submittedName>
        <fullName evidence="4">GDSL-like protein</fullName>
    </submittedName>
</protein>
<organism evidence="4 5">
    <name type="scientific">Bacteroides fluxus YIT 12057</name>
    <dbReference type="NCBI Taxonomy" id="763034"/>
    <lineage>
        <taxon>Bacteria</taxon>
        <taxon>Pseudomonadati</taxon>
        <taxon>Bacteroidota</taxon>
        <taxon>Bacteroidia</taxon>
        <taxon>Bacteroidales</taxon>
        <taxon>Bacteroidaceae</taxon>
        <taxon>Bacteroides</taxon>
    </lineage>
</organism>
<comment type="caution">
    <text evidence="4">The sequence shown here is derived from an EMBL/GenBank/DDBJ whole genome shotgun (WGS) entry which is preliminary data.</text>
</comment>
<feature type="domain" description="SGNH hydrolase-type esterase" evidence="3">
    <location>
        <begin position="201"/>
        <end position="410"/>
    </location>
</feature>
<accession>F3PSV3</accession>
<dbReference type="eggNOG" id="COG2755">
    <property type="taxonomic scope" value="Bacteria"/>
</dbReference>
<evidence type="ECO:0000259" key="3">
    <source>
        <dbReference type="Pfam" id="PF13472"/>
    </source>
</evidence>
<dbReference type="Proteomes" id="UP000003416">
    <property type="component" value="Unassembled WGS sequence"/>
</dbReference>
<dbReference type="Pfam" id="PF13472">
    <property type="entry name" value="Lipase_GDSL_2"/>
    <property type="match status" value="1"/>
</dbReference>
<keyword evidence="5" id="KW-1185">Reference proteome</keyword>
<dbReference type="InterPro" id="IPR051532">
    <property type="entry name" value="Ester_Hydrolysis_Enzymes"/>
</dbReference>
<dbReference type="RefSeq" id="WP_009125096.1">
    <property type="nucleotide sequence ID" value="NZ_GL882630.1"/>
</dbReference>
<dbReference type="Pfam" id="PF03629">
    <property type="entry name" value="SASA"/>
    <property type="match status" value="2"/>
</dbReference>
<feature type="domain" description="Sialate O-acetylesterase" evidence="2">
    <location>
        <begin position="114"/>
        <end position="191"/>
    </location>
</feature>
<dbReference type="InterPro" id="IPR036514">
    <property type="entry name" value="SGNH_hydro_sf"/>
</dbReference>
<sequence>MEKIFNLLLFLLLFQGVRAQDYDLYLCIGQSNMAGRGTLTEETSGAIPDVYLFNDRNEFEKATNPLNRYSTIRKELKMQGVGPAYSFAKTMAIQTGRKIGLVVNARGGSSIQSNLPGLFFVAGEIASWAPNGQASENIRAFNEMISHISDFIPNTACVSSEGLMPLIDYSDPHFCTDSQIVLGERYAQKVLENTSGLRVLFIGDSITDGNWGNVCSPKPSSERSLGDMNHIYGSGYMYLCASYYQGNYPEKEYDFFNRGISGNTLLDLEKRWKEDVIEMNPDVLSVLIGTNDIHHHLRSGNGKAFDFEVWERRYRALLDCSLKANPNLKIILAAPFVANTGNMRKSKNFAERDSMVRRCAAIVERIAHDYHAIYLPYNTMFDELLKTCPTSKDTYWIWDGLHPTPAGHRRMADMWIERVGLL</sequence>